<reference evidence="1" key="1">
    <citation type="submission" date="2021-03" db="EMBL/GenBank/DDBJ databases">
        <authorList>
            <person name="Bekaert M."/>
        </authorList>
    </citation>
    <scope>NUCLEOTIDE SEQUENCE</scope>
</reference>
<keyword evidence="2" id="KW-1185">Reference proteome</keyword>
<dbReference type="Proteomes" id="UP000683360">
    <property type="component" value="Unassembled WGS sequence"/>
</dbReference>
<dbReference type="AlphaFoldDB" id="A0A8S3TBL4"/>
<gene>
    <name evidence="1" type="ORF">MEDL_41685</name>
</gene>
<accession>A0A8S3TBL4</accession>
<organism evidence="1 2">
    <name type="scientific">Mytilus edulis</name>
    <name type="common">Blue mussel</name>
    <dbReference type="NCBI Taxonomy" id="6550"/>
    <lineage>
        <taxon>Eukaryota</taxon>
        <taxon>Metazoa</taxon>
        <taxon>Spiralia</taxon>
        <taxon>Lophotrochozoa</taxon>
        <taxon>Mollusca</taxon>
        <taxon>Bivalvia</taxon>
        <taxon>Autobranchia</taxon>
        <taxon>Pteriomorphia</taxon>
        <taxon>Mytilida</taxon>
        <taxon>Mytiloidea</taxon>
        <taxon>Mytilidae</taxon>
        <taxon>Mytilinae</taxon>
        <taxon>Mytilus</taxon>
    </lineage>
</organism>
<comment type="caution">
    <text evidence="1">The sequence shown here is derived from an EMBL/GenBank/DDBJ whole genome shotgun (WGS) entry which is preliminary data.</text>
</comment>
<name>A0A8S3TBL4_MYTED</name>
<dbReference type="EMBL" id="CAJPWZ010002003">
    <property type="protein sequence ID" value="CAG2228768.1"/>
    <property type="molecule type" value="Genomic_DNA"/>
</dbReference>
<proteinExistence type="predicted"/>
<evidence type="ECO:0000313" key="2">
    <source>
        <dbReference type="Proteomes" id="UP000683360"/>
    </source>
</evidence>
<protein>
    <submittedName>
        <fullName evidence="1">Uncharacterized protein</fullName>
    </submittedName>
</protein>
<sequence length="163" mass="18997">MILTGGTSINLLYKETGWEKLKDRREDPDLHIFYKMSNNITPSYLNNILPERFRNIHEYTTGNANDFQPIAARTASYSNYFLSSTVKSWNSQTTDLQNSPSFLAFKINFKSNREVRLVFYHCGSRSGQIYHARIRMNCSRLNKHLYDRNLIQSPKCVCGTLKQ</sequence>
<dbReference type="OrthoDB" id="6157157at2759"/>
<evidence type="ECO:0000313" key="1">
    <source>
        <dbReference type="EMBL" id="CAG2228768.1"/>
    </source>
</evidence>